<dbReference type="PROSITE" id="PS00486">
    <property type="entry name" value="DNA_MISMATCH_REPAIR_2"/>
    <property type="match status" value="1"/>
</dbReference>
<dbReference type="Pfam" id="PF05192">
    <property type="entry name" value="MutS_III"/>
    <property type="match status" value="1"/>
</dbReference>
<name>A0A163RAL5_9BACL</name>
<evidence type="ECO:0000313" key="11">
    <source>
        <dbReference type="EMBL" id="KZE66451.1"/>
    </source>
</evidence>
<accession>A0A163RAL5</accession>
<dbReference type="PIRSF" id="PIRSF037677">
    <property type="entry name" value="DNA_mis_repair_Msh6"/>
    <property type="match status" value="1"/>
</dbReference>
<comment type="function">
    <text evidence="8">This protein is involved in the repair of mismatches in DNA. It is possible that it carries out the mismatch recognition step. This protein has a weak ATPase activity.</text>
</comment>
<protein>
    <recommendedName>
        <fullName evidence="2 8">DNA mismatch repair protein MutS</fullName>
    </recommendedName>
</protein>
<dbReference type="InterPro" id="IPR005748">
    <property type="entry name" value="DNA_mismatch_repair_MutS"/>
</dbReference>
<organism evidence="11 12">
    <name type="scientific">Fictibacillus phosphorivorans</name>
    <dbReference type="NCBI Taxonomy" id="1221500"/>
    <lineage>
        <taxon>Bacteria</taxon>
        <taxon>Bacillati</taxon>
        <taxon>Bacillota</taxon>
        <taxon>Bacilli</taxon>
        <taxon>Bacillales</taxon>
        <taxon>Fictibacillaceae</taxon>
        <taxon>Fictibacillus</taxon>
    </lineage>
</organism>
<dbReference type="InterPro" id="IPR000432">
    <property type="entry name" value="DNA_mismatch_repair_MutS_C"/>
</dbReference>
<keyword evidence="7 8" id="KW-0234">DNA repair</keyword>
<proteinExistence type="inferred from homology"/>
<comment type="similarity">
    <text evidence="1 8 9">Belongs to the DNA mismatch repair MutS family.</text>
</comment>
<comment type="caution">
    <text evidence="11">The sequence shown here is derived from an EMBL/GenBank/DDBJ whole genome shotgun (WGS) entry which is preliminary data.</text>
</comment>
<evidence type="ECO:0000256" key="3">
    <source>
        <dbReference type="ARBA" id="ARBA00022741"/>
    </source>
</evidence>
<evidence type="ECO:0000256" key="8">
    <source>
        <dbReference type="HAMAP-Rule" id="MF_00096"/>
    </source>
</evidence>
<dbReference type="SUPFAM" id="SSF53150">
    <property type="entry name" value="DNA repair protein MutS, domain II"/>
    <property type="match status" value="1"/>
</dbReference>
<gene>
    <name evidence="8" type="primary">mutS</name>
    <name evidence="11" type="ORF">AWM68_06110</name>
</gene>
<dbReference type="SUPFAM" id="SSF55271">
    <property type="entry name" value="DNA repair protein MutS, domain I"/>
    <property type="match status" value="1"/>
</dbReference>
<dbReference type="Gene3D" id="3.40.50.300">
    <property type="entry name" value="P-loop containing nucleotide triphosphate hydrolases"/>
    <property type="match status" value="1"/>
</dbReference>
<evidence type="ECO:0000256" key="2">
    <source>
        <dbReference type="ARBA" id="ARBA00021982"/>
    </source>
</evidence>
<dbReference type="SMART" id="SM00533">
    <property type="entry name" value="MUTSd"/>
    <property type="match status" value="1"/>
</dbReference>
<evidence type="ECO:0000256" key="9">
    <source>
        <dbReference type="RuleBase" id="RU003756"/>
    </source>
</evidence>
<evidence type="ECO:0000259" key="10">
    <source>
        <dbReference type="PROSITE" id="PS00486"/>
    </source>
</evidence>
<dbReference type="GO" id="GO:0005829">
    <property type="term" value="C:cytosol"/>
    <property type="evidence" value="ECO:0007669"/>
    <property type="project" value="TreeGrafter"/>
</dbReference>
<dbReference type="InterPro" id="IPR007861">
    <property type="entry name" value="DNA_mismatch_repair_MutS_clamp"/>
</dbReference>
<dbReference type="Gene3D" id="3.40.1170.10">
    <property type="entry name" value="DNA repair protein MutS, domain I"/>
    <property type="match status" value="1"/>
</dbReference>
<dbReference type="InterPro" id="IPR036187">
    <property type="entry name" value="DNA_mismatch_repair_MutS_sf"/>
</dbReference>
<dbReference type="GO" id="GO:0030983">
    <property type="term" value="F:mismatched DNA binding"/>
    <property type="evidence" value="ECO:0007669"/>
    <property type="project" value="InterPro"/>
</dbReference>
<sequence>MMAQYTPMIQQYLSIKAAHQDAFLFFRLGDFYEMFFDDAIAASQILEITLTSRDGGSQDRIPMCGVPYHSSAGYIKTLVENGHKVAICEQVEDPKQAVGVVKREVIQIITPGTVIDDHLLQDRENNYLVSIEKEKESYAYILCDLSTGELKGYTYSGNDLSFIQLLLSHGIKEIVGNKELSDSWSSIVSQTGQASISIQEENELEDQFCHLVKTITHPALIRAAGRLFCYLTHTQKRSFQHIKMVEFQQNDKRMKLDAFSKRNLELTESIRAKGKKGSLLWLLDATMTAMGARKLKQWVEEPLFVKETIEKRLQLVENLIGEFFIREELKVQLKSVYDMERLIAKISYGNASPRDLVQLKRSLLSVPLLKDKIKDIPGIYAAELHAKMNDHKALADFLDSAIHDEAPINIKDGGLIKSGYHEKLDEYKDASSNGKAWIASLERQEKEASGIKSLKIGFNKIFGYYIEVTKSNLSQVPERYERKQTLANAERYVTPELKEKERIILEAEEKISGLEYTLFLEVREHVKKYIPGLQELASAISELDVIQSFAVISEHYRYVRPTISEDGKVNIIGGRHPVVEKVMDAQEYVPNDICLNHERSMLLITGPNMAGKSTYMRQLALTSVMMQIGCFVPAESAELPMFDQIFTRIGAADDLVGGQSTFMVEMLETNFALTSATENSLILLDEIGRGTSTYDGMALAQSIIEFIHEKISAKTLFSTHYHELTVLEKSLPSLKNVFVSAVEENGSLVFLHKVIDGQADKSFGIQVAELAELPTEVISRAKTILQTYENHEKREALPIQEVSASIEEEIEESQLSLFIDKSENLRKKDPKELDIIKEIKALNVLEMTPLDAINALYKLQKKVK</sequence>
<dbReference type="InterPro" id="IPR016151">
    <property type="entry name" value="DNA_mismatch_repair_MutS_N"/>
</dbReference>
<evidence type="ECO:0000256" key="4">
    <source>
        <dbReference type="ARBA" id="ARBA00022763"/>
    </source>
</evidence>
<dbReference type="GO" id="GO:0005524">
    <property type="term" value="F:ATP binding"/>
    <property type="evidence" value="ECO:0007669"/>
    <property type="project" value="UniProtKB-UniRule"/>
</dbReference>
<dbReference type="InterPro" id="IPR007860">
    <property type="entry name" value="DNA_mmatch_repair_MutS_con_dom"/>
</dbReference>
<dbReference type="InterPro" id="IPR036678">
    <property type="entry name" value="MutS_con_dom_sf"/>
</dbReference>
<dbReference type="GO" id="GO:0006298">
    <property type="term" value="P:mismatch repair"/>
    <property type="evidence" value="ECO:0007669"/>
    <property type="project" value="UniProtKB-UniRule"/>
</dbReference>
<keyword evidence="6 8" id="KW-0238">DNA-binding</keyword>
<dbReference type="InterPro" id="IPR045076">
    <property type="entry name" value="MutS"/>
</dbReference>
<dbReference type="SUPFAM" id="SSF52540">
    <property type="entry name" value="P-loop containing nucleoside triphosphate hydrolases"/>
    <property type="match status" value="1"/>
</dbReference>
<dbReference type="CDD" id="cd03284">
    <property type="entry name" value="ABC_MutS1"/>
    <property type="match status" value="1"/>
</dbReference>
<evidence type="ECO:0000256" key="6">
    <source>
        <dbReference type="ARBA" id="ARBA00023125"/>
    </source>
</evidence>
<dbReference type="Pfam" id="PF01624">
    <property type="entry name" value="MutS_I"/>
    <property type="match status" value="1"/>
</dbReference>
<dbReference type="Proteomes" id="UP000076567">
    <property type="component" value="Unassembled WGS sequence"/>
</dbReference>
<keyword evidence="3 8" id="KW-0547">Nucleotide-binding</keyword>
<dbReference type="Gene3D" id="1.10.1420.10">
    <property type="match status" value="2"/>
</dbReference>
<feature type="domain" description="DNA mismatch repair proteins mutS family" evidence="10">
    <location>
        <begin position="680"/>
        <end position="696"/>
    </location>
</feature>
<feature type="binding site" evidence="8">
    <location>
        <begin position="606"/>
        <end position="613"/>
    </location>
    <ligand>
        <name>ATP</name>
        <dbReference type="ChEBI" id="CHEBI:30616"/>
    </ligand>
</feature>
<dbReference type="InterPro" id="IPR007696">
    <property type="entry name" value="DNA_mismatch_repair_MutS_core"/>
</dbReference>
<dbReference type="InterPro" id="IPR027417">
    <property type="entry name" value="P-loop_NTPase"/>
</dbReference>
<reference evidence="12" key="1">
    <citation type="submission" date="2016-01" db="EMBL/GenBank/DDBJ databases">
        <title>Draft genome of Chromobacterium sp. F49.</title>
        <authorList>
            <person name="Hong K.W."/>
        </authorList>
    </citation>
    <scope>NUCLEOTIDE SEQUENCE [LARGE SCALE GENOMIC DNA]</scope>
    <source>
        <strain evidence="12">P7IIIA</strain>
    </source>
</reference>
<dbReference type="SMART" id="SM00534">
    <property type="entry name" value="MUTSac"/>
    <property type="match status" value="1"/>
</dbReference>
<keyword evidence="4 8" id="KW-0227">DNA damage</keyword>
<dbReference type="GO" id="GO:0003684">
    <property type="term" value="F:damaged DNA binding"/>
    <property type="evidence" value="ECO:0007669"/>
    <property type="project" value="UniProtKB-UniRule"/>
</dbReference>
<dbReference type="EMBL" id="LRFC01000023">
    <property type="protein sequence ID" value="KZE66451.1"/>
    <property type="molecule type" value="Genomic_DNA"/>
</dbReference>
<dbReference type="FunFam" id="3.40.1170.10:FF:000001">
    <property type="entry name" value="DNA mismatch repair protein MutS"/>
    <property type="match status" value="1"/>
</dbReference>
<evidence type="ECO:0000256" key="7">
    <source>
        <dbReference type="ARBA" id="ARBA00023204"/>
    </source>
</evidence>
<dbReference type="HAMAP" id="MF_00096">
    <property type="entry name" value="MutS"/>
    <property type="match status" value="1"/>
</dbReference>
<dbReference type="NCBIfam" id="TIGR01070">
    <property type="entry name" value="mutS1"/>
    <property type="match status" value="1"/>
</dbReference>
<dbReference type="Gene3D" id="3.30.420.110">
    <property type="entry name" value="MutS, connector domain"/>
    <property type="match status" value="1"/>
</dbReference>
<keyword evidence="5 8" id="KW-0067">ATP-binding</keyword>
<dbReference type="AlphaFoldDB" id="A0A163RAL5"/>
<dbReference type="InterPro" id="IPR007695">
    <property type="entry name" value="DNA_mismatch_repair_MutS-lik_N"/>
</dbReference>
<dbReference type="GO" id="GO:0140664">
    <property type="term" value="F:ATP-dependent DNA damage sensor activity"/>
    <property type="evidence" value="ECO:0007669"/>
    <property type="project" value="InterPro"/>
</dbReference>
<dbReference type="NCBIfam" id="NF003810">
    <property type="entry name" value="PRK05399.1"/>
    <property type="match status" value="1"/>
</dbReference>
<evidence type="ECO:0000313" key="12">
    <source>
        <dbReference type="Proteomes" id="UP000076567"/>
    </source>
</evidence>
<dbReference type="Pfam" id="PF05190">
    <property type="entry name" value="MutS_IV"/>
    <property type="match status" value="1"/>
</dbReference>
<dbReference type="PANTHER" id="PTHR11361">
    <property type="entry name" value="DNA MISMATCH REPAIR PROTEIN MUTS FAMILY MEMBER"/>
    <property type="match status" value="1"/>
</dbReference>
<dbReference type="SUPFAM" id="SSF48334">
    <property type="entry name" value="DNA repair protein MutS, domain III"/>
    <property type="match status" value="1"/>
</dbReference>
<dbReference type="InterPro" id="IPR017261">
    <property type="entry name" value="DNA_mismatch_repair_MutS/MSH"/>
</dbReference>
<dbReference type="PANTHER" id="PTHR11361:SF34">
    <property type="entry name" value="DNA MISMATCH REPAIR PROTEIN MSH1, MITOCHONDRIAL"/>
    <property type="match status" value="1"/>
</dbReference>
<dbReference type="Pfam" id="PF00488">
    <property type="entry name" value="MutS_V"/>
    <property type="match status" value="1"/>
</dbReference>
<dbReference type="FunFam" id="3.40.50.300:FF:000896">
    <property type="entry name" value="DNA mismatch repair protein MutS"/>
    <property type="match status" value="1"/>
</dbReference>
<evidence type="ECO:0000256" key="1">
    <source>
        <dbReference type="ARBA" id="ARBA00006271"/>
    </source>
</evidence>
<evidence type="ECO:0000256" key="5">
    <source>
        <dbReference type="ARBA" id="ARBA00022840"/>
    </source>
</evidence>
<dbReference type="Pfam" id="PF05188">
    <property type="entry name" value="MutS_II"/>
    <property type="match status" value="1"/>
</dbReference>
<dbReference type="FunFam" id="1.10.1420.10:FF:000007">
    <property type="entry name" value="DNA mismatch repair protein MutS"/>
    <property type="match status" value="1"/>
</dbReference>
<keyword evidence="12" id="KW-1185">Reference proteome</keyword>